<dbReference type="EMBL" id="REGN01011754">
    <property type="protein sequence ID" value="RMZ96946.1"/>
    <property type="molecule type" value="Genomic_DNA"/>
</dbReference>
<accession>A0A3M7PCW4</accession>
<proteinExistence type="predicted"/>
<sequence length="69" mass="8105">MILKTYAQYSTDRDPSIAHQDNLKAFVQTPTADTTPPKFFQSTWFKFYHLIFLSLKSLQKKLANQQHTK</sequence>
<name>A0A3M7PCW4_BRAPC</name>
<reference evidence="1 2" key="1">
    <citation type="journal article" date="2018" name="Sci. Rep.">
        <title>Genomic signatures of local adaptation to the degree of environmental predictability in rotifers.</title>
        <authorList>
            <person name="Franch-Gras L."/>
            <person name="Hahn C."/>
            <person name="Garcia-Roger E.M."/>
            <person name="Carmona M.J."/>
            <person name="Serra M."/>
            <person name="Gomez A."/>
        </authorList>
    </citation>
    <scope>NUCLEOTIDE SEQUENCE [LARGE SCALE GENOMIC DNA]</scope>
    <source>
        <strain evidence="1">HYR1</strain>
    </source>
</reference>
<protein>
    <submittedName>
        <fullName evidence="1">Uncharacterized protein</fullName>
    </submittedName>
</protein>
<evidence type="ECO:0000313" key="1">
    <source>
        <dbReference type="EMBL" id="RMZ96946.1"/>
    </source>
</evidence>
<dbReference type="AlphaFoldDB" id="A0A3M7PCW4"/>
<organism evidence="1 2">
    <name type="scientific">Brachionus plicatilis</name>
    <name type="common">Marine rotifer</name>
    <name type="synonym">Brachionus muelleri</name>
    <dbReference type="NCBI Taxonomy" id="10195"/>
    <lineage>
        <taxon>Eukaryota</taxon>
        <taxon>Metazoa</taxon>
        <taxon>Spiralia</taxon>
        <taxon>Gnathifera</taxon>
        <taxon>Rotifera</taxon>
        <taxon>Eurotatoria</taxon>
        <taxon>Monogononta</taxon>
        <taxon>Pseudotrocha</taxon>
        <taxon>Ploima</taxon>
        <taxon>Brachionidae</taxon>
        <taxon>Brachionus</taxon>
    </lineage>
</organism>
<dbReference type="Proteomes" id="UP000276133">
    <property type="component" value="Unassembled WGS sequence"/>
</dbReference>
<comment type="caution">
    <text evidence="1">The sequence shown here is derived from an EMBL/GenBank/DDBJ whole genome shotgun (WGS) entry which is preliminary data.</text>
</comment>
<gene>
    <name evidence="1" type="ORF">BpHYR1_030072</name>
</gene>
<evidence type="ECO:0000313" key="2">
    <source>
        <dbReference type="Proteomes" id="UP000276133"/>
    </source>
</evidence>
<keyword evidence="2" id="KW-1185">Reference proteome</keyword>